<evidence type="ECO:0000313" key="4">
    <source>
        <dbReference type="Proteomes" id="UP000576225"/>
    </source>
</evidence>
<organism evidence="3 4">
    <name type="scientific">Victivallis vadensis</name>
    <dbReference type="NCBI Taxonomy" id="172901"/>
    <lineage>
        <taxon>Bacteria</taxon>
        <taxon>Pseudomonadati</taxon>
        <taxon>Lentisphaerota</taxon>
        <taxon>Lentisphaeria</taxon>
        <taxon>Victivallales</taxon>
        <taxon>Victivallaceae</taxon>
        <taxon>Victivallis</taxon>
    </lineage>
</organism>
<protein>
    <submittedName>
        <fullName evidence="3">Uncharacterized protein</fullName>
    </submittedName>
</protein>
<proteinExistence type="predicted"/>
<feature type="chain" id="PRO_5032855136" evidence="2">
    <location>
        <begin position="20"/>
        <end position="1403"/>
    </location>
</feature>
<feature type="signal peptide" evidence="2">
    <location>
        <begin position="1"/>
        <end position="19"/>
    </location>
</feature>
<sequence length="1403" mass="155381">MMKTLIGAALSAVAIIAAAVETELWKPGGEPFAVNEFREGVLHLKDDTDGRSNNRLYRRFTGKELTPYRGRRVVFSARIRQLAASRANSVGLTLDVKARDGRTVYRSARVPVRGATEWMPYSVTADIPPDAAAFGASLDCANGYGSTAEALFAAVRLEPAGEEAAWNTGTGQLIRLERNPLFWRWNAAPGVRAELDKTGLAIASPGRVVLAPADGKPVLLAGSTPDRAELKVEVAEAVPFRVEFLSFGKSNRTVEVVPSADKTGGGRAVIPLERFGLFHDLASWDGLAVIADAPLTIRSVTLSGLDRAAEVVNLLPDPSFEEGTEPAVNFNLWGDYRPEITGKGFRYDGNAFHGKRSLRIEPGGFFSWFAHDMRGKGAVFSAWLRGERAGKAELLLQNMVMDHHGAAAAPVVRRSVTAGPRWERQSVHCPLAGKMSPVDFDLYRAEIRNTGTEPIWIDAVQLEQDFAEPRPFSPVRGSKYHYKIAETVSLEQYPGMRISANTRQGEVVLKVAPPPPQAVPVRGGVPFPAGEFFDASEAELLDRNGKAVPAQFTVLARRPRDGSILSLAVDFQAADAGPFRLRYGRGIVPAAKRRPLAEEREGRIRIDTGALQLTLTPDKPSFLENGDAFFAVKTPDGKIHRSAATLAKLEENGPERCTVFLRGDAFLAWELRLTAFRSQPYLEIDCSFENNFTEKDPLYRLVRSIYLQLPGGTRYQLDGESGAAPAEFVQRLARTGRFTADVAVRRDGREAILPGRRLSGEARSGKARLRIDELYEQSPRGFGFEPGAVKLMLWPETGVNPLDVAAGLSGTMRSWYAPDGGALPPARRPLLQPAADWIRKSGVFGDFLTREEAAAAFPRSAAMIDRVFDAARNHAAVTGMFGFADYGDFGTRNFYRNHETSGVRNLWTRYLSSGDPRDFALAESHSRHMRDIDQCHIRRGATAVHPHNSWSNLTYNFHTGHFWVTGVVWHYLLTGDRRSLESALSSAAVLVQKSAIRYKAGRERHRMIFHLAELYELSGDPQLRAAFERQYGWGGASDADSYYGGIAHEALAKLYEVTGDARYLERLDAEAAGFRRINSKETAPMPPDRTARPTRSGSANEGRAAMMLFAGAMMARRSGDPGYLTYLNRGDGDPLLWHLLAGSSRDNSLAWALPYLAAMRQFGLRENPAMPERYGDLNRLAGRMQIGGDRPFELELTPGPDGMAVLDLYRIRSFRYWQFKRTDDRLSVVVTDRAGRKLAGQTLYANDVAEHRRITVPAPGGEPVLARMTFHNDCWGGVGSPNPYRIRADRWFGTRTTVMVPLVFTIRAPKSGRLAVDWRWKNARNSRSGEPLAVSLETPEGEPVVREIHILEAEQPETNGNSFRRTELEIPAEFCGKLLRLSLPDLKWIEWKLDGLDDPYFYE</sequence>
<dbReference type="RefSeq" id="WP_168962389.1">
    <property type="nucleotide sequence ID" value="NZ_JABAEW010000014.1"/>
</dbReference>
<dbReference type="EMBL" id="JABAEW010000014">
    <property type="protein sequence ID" value="NMD86760.1"/>
    <property type="molecule type" value="Genomic_DNA"/>
</dbReference>
<keyword evidence="2" id="KW-0732">Signal</keyword>
<accession>A0A848AZ29</accession>
<name>A0A848AZ29_9BACT</name>
<comment type="caution">
    <text evidence="3">The sequence shown here is derived from an EMBL/GenBank/DDBJ whole genome shotgun (WGS) entry which is preliminary data.</text>
</comment>
<evidence type="ECO:0000256" key="2">
    <source>
        <dbReference type="SAM" id="SignalP"/>
    </source>
</evidence>
<dbReference type="GO" id="GO:0005975">
    <property type="term" value="P:carbohydrate metabolic process"/>
    <property type="evidence" value="ECO:0007669"/>
    <property type="project" value="InterPro"/>
</dbReference>
<dbReference type="InterPro" id="IPR008928">
    <property type="entry name" value="6-hairpin_glycosidase_sf"/>
</dbReference>
<dbReference type="Proteomes" id="UP000576225">
    <property type="component" value="Unassembled WGS sequence"/>
</dbReference>
<reference evidence="3 4" key="1">
    <citation type="submission" date="2020-04" db="EMBL/GenBank/DDBJ databases">
        <authorList>
            <person name="Hitch T.C.A."/>
            <person name="Wylensek D."/>
            <person name="Clavel T."/>
        </authorList>
    </citation>
    <scope>NUCLEOTIDE SEQUENCE [LARGE SCALE GENOMIC DNA]</scope>
    <source>
        <strain evidence="3 4">COR2-253-APC-1A</strain>
    </source>
</reference>
<dbReference type="Gene3D" id="2.60.120.260">
    <property type="entry name" value="Galactose-binding domain-like"/>
    <property type="match status" value="1"/>
</dbReference>
<evidence type="ECO:0000256" key="1">
    <source>
        <dbReference type="SAM" id="MobiDB-lite"/>
    </source>
</evidence>
<feature type="region of interest" description="Disordered" evidence="1">
    <location>
        <begin position="1078"/>
        <end position="1099"/>
    </location>
</feature>
<gene>
    <name evidence="3" type="ORF">HF882_09205</name>
</gene>
<dbReference type="SUPFAM" id="SSF48208">
    <property type="entry name" value="Six-hairpin glycosidases"/>
    <property type="match status" value="1"/>
</dbReference>
<evidence type="ECO:0000313" key="3">
    <source>
        <dbReference type="EMBL" id="NMD86760.1"/>
    </source>
</evidence>